<feature type="compositionally biased region" description="Basic residues" evidence="1">
    <location>
        <begin position="1"/>
        <end position="11"/>
    </location>
</feature>
<dbReference type="AlphaFoldDB" id="A0A645DZT9"/>
<feature type="compositionally biased region" description="Basic and acidic residues" evidence="1">
    <location>
        <begin position="84"/>
        <end position="103"/>
    </location>
</feature>
<name>A0A645DZT9_9ZZZZ</name>
<sequence length="128" mass="14223">MAAHPARHQRMARCDAPLQLPVEPSVRTPALEASQDAATHEHAQGHAQDDERGCDRDGAEYPGQRRTDQQAGGTGQAATHPQFVRREAAHDHRVAVEPVRQERDRPVRTDVLVLGHGLHLLTGCRWLR</sequence>
<feature type="region of interest" description="Disordered" evidence="1">
    <location>
        <begin position="1"/>
        <end position="103"/>
    </location>
</feature>
<evidence type="ECO:0000256" key="1">
    <source>
        <dbReference type="SAM" id="MobiDB-lite"/>
    </source>
</evidence>
<accession>A0A645DZT9</accession>
<protein>
    <submittedName>
        <fullName evidence="2">Uncharacterized protein</fullName>
    </submittedName>
</protein>
<gene>
    <name evidence="2" type="ORF">SDC9_142056</name>
</gene>
<evidence type="ECO:0000313" key="2">
    <source>
        <dbReference type="EMBL" id="MPM94907.1"/>
    </source>
</evidence>
<reference evidence="2" key="1">
    <citation type="submission" date="2019-08" db="EMBL/GenBank/DDBJ databases">
        <authorList>
            <person name="Kucharzyk K."/>
            <person name="Murdoch R.W."/>
            <person name="Higgins S."/>
            <person name="Loffler F."/>
        </authorList>
    </citation>
    <scope>NUCLEOTIDE SEQUENCE</scope>
</reference>
<dbReference type="EMBL" id="VSSQ01041469">
    <property type="protein sequence ID" value="MPM94907.1"/>
    <property type="molecule type" value="Genomic_DNA"/>
</dbReference>
<feature type="compositionally biased region" description="Basic and acidic residues" evidence="1">
    <location>
        <begin position="38"/>
        <end position="68"/>
    </location>
</feature>
<proteinExistence type="predicted"/>
<organism evidence="2">
    <name type="scientific">bioreactor metagenome</name>
    <dbReference type="NCBI Taxonomy" id="1076179"/>
    <lineage>
        <taxon>unclassified sequences</taxon>
        <taxon>metagenomes</taxon>
        <taxon>ecological metagenomes</taxon>
    </lineage>
</organism>
<comment type="caution">
    <text evidence="2">The sequence shown here is derived from an EMBL/GenBank/DDBJ whole genome shotgun (WGS) entry which is preliminary data.</text>
</comment>